<evidence type="ECO:0000313" key="2">
    <source>
        <dbReference type="EMBL" id="MFD2740618.1"/>
    </source>
</evidence>
<dbReference type="RefSeq" id="WP_386375156.1">
    <property type="nucleotide sequence ID" value="NZ_JBHUMP010000012.1"/>
</dbReference>
<dbReference type="EMBL" id="JBHUMP010000012">
    <property type="protein sequence ID" value="MFD2740618.1"/>
    <property type="molecule type" value="Genomic_DNA"/>
</dbReference>
<gene>
    <name evidence="2" type="ORF">ACFSUD_13605</name>
</gene>
<accession>A0ABW5U5K4</accession>
<name>A0ABW5U5K4_9RHOB</name>
<dbReference type="InterPro" id="IPR036928">
    <property type="entry name" value="AS_sf"/>
</dbReference>
<dbReference type="InterPro" id="IPR052739">
    <property type="entry name" value="FAAH2"/>
</dbReference>
<keyword evidence="3" id="KW-1185">Reference proteome</keyword>
<dbReference type="Gene3D" id="3.90.1300.10">
    <property type="entry name" value="Amidase signature (AS) domain"/>
    <property type="match status" value="1"/>
</dbReference>
<evidence type="ECO:0000259" key="1">
    <source>
        <dbReference type="Pfam" id="PF01425"/>
    </source>
</evidence>
<dbReference type="InterPro" id="IPR023631">
    <property type="entry name" value="Amidase_dom"/>
</dbReference>
<dbReference type="Pfam" id="PF01425">
    <property type="entry name" value="Amidase"/>
    <property type="match status" value="1"/>
</dbReference>
<comment type="caution">
    <text evidence="2">The sequence shown here is derived from an EMBL/GenBank/DDBJ whole genome shotgun (WGS) entry which is preliminary data.</text>
</comment>
<feature type="domain" description="Amidase" evidence="1">
    <location>
        <begin position="25"/>
        <end position="444"/>
    </location>
</feature>
<protein>
    <submittedName>
        <fullName evidence="2">Amidase</fullName>
    </submittedName>
</protein>
<dbReference type="PANTHER" id="PTHR43372">
    <property type="entry name" value="FATTY-ACID AMIDE HYDROLASE"/>
    <property type="match status" value="1"/>
</dbReference>
<sequence>MTDIASWSAIETATKIRRKEVSVVEVTQAHISRMEALNPSLNVITTPVSEALDVARALDESGNPEDPAPLFGVPVTTKINVDQAGYANSNGIPAFKDMVGPGDSPVVSNLRKAGSVIIGRTNTPEFSMRWCTSNPLHGVSLNPWDATVTPGGSSGAAAAAVASGIGAIAHGNDLGGSLRYPAFCCGVATIRPSFGRVPAMNPIGGERPPLTQTMSVQGPIARSIADVRAALQVMSMRDSRDPLQVLAPDSGRARGEKITIGYCANPFSAPLDPAVQAGMDIAVRGLRDAGFALREMTPPEPDATARLWGDILFTETAHAAQDTINAHGSQEMKRLLESYLDRFPPLDTGALLDAMSRRIMLQRAWSLMFDDIDLFMMPTSLLRPFENDLDFRSPERIPEIIDAQLPLHAINLLGLPAAALPTHLAEGVPVGVQIVAPMHDDYFVLDVAERLEREIGTIWQKLPLWA</sequence>
<organism evidence="2 3">
    <name type="scientific">Sulfitobacter aestuarii</name>
    <dbReference type="NCBI Taxonomy" id="2161676"/>
    <lineage>
        <taxon>Bacteria</taxon>
        <taxon>Pseudomonadati</taxon>
        <taxon>Pseudomonadota</taxon>
        <taxon>Alphaproteobacteria</taxon>
        <taxon>Rhodobacterales</taxon>
        <taxon>Roseobacteraceae</taxon>
        <taxon>Sulfitobacter</taxon>
    </lineage>
</organism>
<evidence type="ECO:0000313" key="3">
    <source>
        <dbReference type="Proteomes" id="UP001597474"/>
    </source>
</evidence>
<dbReference type="NCBIfam" id="NF005687">
    <property type="entry name" value="PRK07487.1"/>
    <property type="match status" value="1"/>
</dbReference>
<dbReference type="Proteomes" id="UP001597474">
    <property type="component" value="Unassembled WGS sequence"/>
</dbReference>
<dbReference type="PANTHER" id="PTHR43372:SF4">
    <property type="entry name" value="FATTY-ACID AMIDE HYDROLASE 2"/>
    <property type="match status" value="1"/>
</dbReference>
<reference evidence="3" key="1">
    <citation type="journal article" date="2019" name="Int. J. Syst. Evol. Microbiol.">
        <title>The Global Catalogue of Microorganisms (GCM) 10K type strain sequencing project: providing services to taxonomists for standard genome sequencing and annotation.</title>
        <authorList>
            <consortium name="The Broad Institute Genomics Platform"/>
            <consortium name="The Broad Institute Genome Sequencing Center for Infectious Disease"/>
            <person name="Wu L."/>
            <person name="Ma J."/>
        </authorList>
    </citation>
    <scope>NUCLEOTIDE SEQUENCE [LARGE SCALE GENOMIC DNA]</scope>
    <source>
        <strain evidence="3">TISTR 2562</strain>
    </source>
</reference>
<dbReference type="SUPFAM" id="SSF75304">
    <property type="entry name" value="Amidase signature (AS) enzymes"/>
    <property type="match status" value="1"/>
</dbReference>
<proteinExistence type="predicted"/>